<dbReference type="EMBL" id="JAVHNQ010000002">
    <property type="protein sequence ID" value="KAK6355285.1"/>
    <property type="molecule type" value="Genomic_DNA"/>
</dbReference>
<protein>
    <submittedName>
        <fullName evidence="2">Uncharacterized protein</fullName>
    </submittedName>
</protein>
<evidence type="ECO:0000313" key="3">
    <source>
        <dbReference type="Proteomes" id="UP001375240"/>
    </source>
</evidence>
<comment type="caution">
    <text evidence="2">The sequence shown here is derived from an EMBL/GenBank/DDBJ whole genome shotgun (WGS) entry which is preliminary data.</text>
</comment>
<dbReference type="Proteomes" id="UP001375240">
    <property type="component" value="Unassembled WGS sequence"/>
</dbReference>
<keyword evidence="3" id="KW-1185">Reference proteome</keyword>
<gene>
    <name evidence="2" type="ORF">TWF696_004397</name>
</gene>
<dbReference type="AlphaFoldDB" id="A0AAV9V8G6"/>
<dbReference type="InterPro" id="IPR011990">
    <property type="entry name" value="TPR-like_helical_dom_sf"/>
</dbReference>
<evidence type="ECO:0000256" key="1">
    <source>
        <dbReference type="SAM" id="MobiDB-lite"/>
    </source>
</evidence>
<feature type="region of interest" description="Disordered" evidence="1">
    <location>
        <begin position="200"/>
        <end position="240"/>
    </location>
</feature>
<sequence>MPKRPFPPPARRKKTPKAPETVDEYLAVAVELEESGERWRSGDIAKAGRFFVQAITAYETTLARYPDSFDARYNRARLLYTLTQLPLPSNFFPADSTAEGRLIAAVEAHKECNELERDSSDVLFNYGQTLSSLGEFYAHKDINPDDGNSHETATSELKRLLPAKEALEAAWQTLQQCLVIQEREYKATLAQTAAFDNDDYQNDNDDVLMDADDGGVKLPPSRRSSGTSSRSSGSGNGNTTQWAAIVEPTTTATLLDTALAMLDVHTSIIGLGGASTATSIFTEPYLNEITSNADATLTSYILPLAGKLHTEPDIDGTALAEREIEAALARANYLAELAELRYHLSLTTADLWEAAIKSAFDTITLQNPEDTTIRTVDLSTSWMALCDRSTAYATLAATVSATTPTQSWKVAAIAARDLKAATDLAPDKARPEVYLARANLELLRTLIPVAVNTDTSRSLLRKNAGVYCRNAVAAASSGLIGAVEGGKVKEVVEEARIKEALIGAEDGSVDGVQSLLAGGVTADRIRAVLRTAVEDGLFSRELLSKVW</sequence>
<evidence type="ECO:0000313" key="2">
    <source>
        <dbReference type="EMBL" id="KAK6355285.1"/>
    </source>
</evidence>
<proteinExistence type="predicted"/>
<accession>A0AAV9V8G6</accession>
<dbReference type="SUPFAM" id="SSF48452">
    <property type="entry name" value="TPR-like"/>
    <property type="match status" value="1"/>
</dbReference>
<organism evidence="2 3">
    <name type="scientific">Orbilia brochopaga</name>
    <dbReference type="NCBI Taxonomy" id="3140254"/>
    <lineage>
        <taxon>Eukaryota</taxon>
        <taxon>Fungi</taxon>
        <taxon>Dikarya</taxon>
        <taxon>Ascomycota</taxon>
        <taxon>Pezizomycotina</taxon>
        <taxon>Orbiliomycetes</taxon>
        <taxon>Orbiliales</taxon>
        <taxon>Orbiliaceae</taxon>
        <taxon>Orbilia</taxon>
    </lineage>
</organism>
<dbReference type="Gene3D" id="1.25.40.10">
    <property type="entry name" value="Tetratricopeptide repeat domain"/>
    <property type="match status" value="1"/>
</dbReference>
<feature type="compositionally biased region" description="Low complexity" evidence="1">
    <location>
        <begin position="221"/>
        <end position="240"/>
    </location>
</feature>
<feature type="compositionally biased region" description="Acidic residues" evidence="1">
    <location>
        <begin position="200"/>
        <end position="213"/>
    </location>
</feature>
<name>A0AAV9V8G6_9PEZI</name>
<reference evidence="2 3" key="1">
    <citation type="submission" date="2019-10" db="EMBL/GenBank/DDBJ databases">
        <authorList>
            <person name="Palmer J.M."/>
        </authorList>
    </citation>
    <scope>NUCLEOTIDE SEQUENCE [LARGE SCALE GENOMIC DNA]</scope>
    <source>
        <strain evidence="2 3">TWF696</strain>
    </source>
</reference>